<comment type="caution">
    <text evidence="2">The sequence shown here is derived from an EMBL/GenBank/DDBJ whole genome shotgun (WGS) entry which is preliminary data.</text>
</comment>
<feature type="compositionally biased region" description="Basic and acidic residues" evidence="1">
    <location>
        <begin position="66"/>
        <end position="82"/>
    </location>
</feature>
<gene>
    <name evidence="2" type="ORF">THAOC_12227</name>
</gene>
<keyword evidence="3" id="KW-1185">Reference proteome</keyword>
<protein>
    <submittedName>
        <fullName evidence="2">Uncharacterized protein</fullName>
    </submittedName>
</protein>
<name>K0T0J4_THAOC</name>
<accession>K0T0J4</accession>
<evidence type="ECO:0000256" key="1">
    <source>
        <dbReference type="SAM" id="MobiDB-lite"/>
    </source>
</evidence>
<evidence type="ECO:0000313" key="3">
    <source>
        <dbReference type="Proteomes" id="UP000266841"/>
    </source>
</evidence>
<reference evidence="2 3" key="1">
    <citation type="journal article" date="2012" name="Genome Biol.">
        <title>Genome and low-iron response of an oceanic diatom adapted to chronic iron limitation.</title>
        <authorList>
            <person name="Lommer M."/>
            <person name="Specht M."/>
            <person name="Roy A.S."/>
            <person name="Kraemer L."/>
            <person name="Andreson R."/>
            <person name="Gutowska M.A."/>
            <person name="Wolf J."/>
            <person name="Bergner S.V."/>
            <person name="Schilhabel M.B."/>
            <person name="Klostermeier U.C."/>
            <person name="Beiko R.G."/>
            <person name="Rosenstiel P."/>
            <person name="Hippler M."/>
            <person name="Laroche J."/>
        </authorList>
    </citation>
    <scope>NUCLEOTIDE SEQUENCE [LARGE SCALE GENOMIC DNA]</scope>
    <source>
        <strain evidence="2 3">CCMP1005</strain>
    </source>
</reference>
<sequence length="215" mass="23619">MIASAMSRRSCRAAGGLWRPSKRKPSLAYFPSTIYRLYDVCRPDEPTDFPDLFLPDADATMQRRLKDPKTMARTAPESKESGRPPLASTAEMDFFNIIVLAVGTNFGRESDHSMDVVARSALREKAPGCLSQALRQDVGPDPASLIQWALHSQWSPVSRHSAWSATYGATMDSALSSVPRAAGTNPPSGLACPHHIRHIFVARSNRCTRIAPSPW</sequence>
<dbReference type="AlphaFoldDB" id="K0T0J4"/>
<proteinExistence type="predicted"/>
<dbReference type="EMBL" id="AGNL01014205">
    <property type="protein sequence ID" value="EJK66811.1"/>
    <property type="molecule type" value="Genomic_DNA"/>
</dbReference>
<evidence type="ECO:0000313" key="2">
    <source>
        <dbReference type="EMBL" id="EJK66811.1"/>
    </source>
</evidence>
<feature type="region of interest" description="Disordered" evidence="1">
    <location>
        <begin position="66"/>
        <end position="86"/>
    </location>
</feature>
<dbReference type="Proteomes" id="UP000266841">
    <property type="component" value="Unassembled WGS sequence"/>
</dbReference>
<organism evidence="2 3">
    <name type="scientific">Thalassiosira oceanica</name>
    <name type="common">Marine diatom</name>
    <dbReference type="NCBI Taxonomy" id="159749"/>
    <lineage>
        <taxon>Eukaryota</taxon>
        <taxon>Sar</taxon>
        <taxon>Stramenopiles</taxon>
        <taxon>Ochrophyta</taxon>
        <taxon>Bacillariophyta</taxon>
        <taxon>Coscinodiscophyceae</taxon>
        <taxon>Thalassiosirophycidae</taxon>
        <taxon>Thalassiosirales</taxon>
        <taxon>Thalassiosiraceae</taxon>
        <taxon>Thalassiosira</taxon>
    </lineage>
</organism>